<dbReference type="OrthoDB" id="8447919at2"/>
<proteinExistence type="predicted"/>
<feature type="transmembrane region" description="Helical" evidence="1">
    <location>
        <begin position="22"/>
        <end position="42"/>
    </location>
</feature>
<sequence>MIAIGPRAIGTPVRQERSMRHCFAYAFLIVSTLGFLALPAGAEPRAPLAAGGCWMVLPKGEKPERGNAAEVLCLRRNGYGRVRESSFYGDVAGCGRVTYRTSNGPTLVEIDFSACTNGAPNHSLLCASGSGRNPVPCLQRVPGDDEPVEMELYPLEGAGS</sequence>
<dbReference type="AlphaFoldDB" id="A0A161JLD8"/>
<accession>A0A161JLD8</accession>
<dbReference type="Proteomes" id="UP000218288">
    <property type="component" value="Chromosome"/>
</dbReference>
<keyword evidence="1" id="KW-0472">Membrane</keyword>
<dbReference type="EMBL" id="AP014809">
    <property type="protein sequence ID" value="BAU89022.1"/>
    <property type="molecule type" value="Genomic_DNA"/>
</dbReference>
<keyword evidence="1" id="KW-0812">Transmembrane</keyword>
<evidence type="ECO:0000256" key="1">
    <source>
        <dbReference type="SAM" id="Phobius"/>
    </source>
</evidence>
<gene>
    <name evidence="2" type="primary">bglu_2g13370</name>
    <name evidence="2" type="ORF">MPPM_0417</name>
</gene>
<name>A0A161JLD8_9HYPH</name>
<keyword evidence="1" id="KW-1133">Transmembrane helix</keyword>
<protein>
    <submittedName>
        <fullName evidence="2">Peptidase S9, prolyl oligopeptidase</fullName>
    </submittedName>
</protein>
<reference evidence="2 3" key="1">
    <citation type="journal article" date="2016" name="Genome Announc.">
        <title>Complete Genome Sequence of Methylobacterium populi P-1M, Isolated from Pink-Pigmented Household Biofilm.</title>
        <authorList>
            <person name="Morohoshi T."/>
            <person name="Ikeda T."/>
        </authorList>
    </citation>
    <scope>NUCLEOTIDE SEQUENCE [LARGE SCALE GENOMIC DNA]</scope>
    <source>
        <strain evidence="2 3">P-1M</strain>
    </source>
</reference>
<evidence type="ECO:0000313" key="2">
    <source>
        <dbReference type="EMBL" id="BAU89022.1"/>
    </source>
</evidence>
<organism evidence="2 3">
    <name type="scientific">Methylorubrum populi</name>
    <dbReference type="NCBI Taxonomy" id="223967"/>
    <lineage>
        <taxon>Bacteria</taxon>
        <taxon>Pseudomonadati</taxon>
        <taxon>Pseudomonadota</taxon>
        <taxon>Alphaproteobacteria</taxon>
        <taxon>Hyphomicrobiales</taxon>
        <taxon>Methylobacteriaceae</taxon>
        <taxon>Methylorubrum</taxon>
    </lineage>
</organism>
<evidence type="ECO:0000313" key="3">
    <source>
        <dbReference type="Proteomes" id="UP000218288"/>
    </source>
</evidence>